<gene>
    <name evidence="2" type="ORF">S12H4_47928</name>
</gene>
<proteinExistence type="predicted"/>
<dbReference type="EMBL" id="BARW01029895">
    <property type="protein sequence ID" value="GAJ14308.1"/>
    <property type="molecule type" value="Genomic_DNA"/>
</dbReference>
<protein>
    <recommendedName>
        <fullName evidence="1">HicB-like antitoxin of toxin-antitoxin system domain-containing protein</fullName>
    </recommendedName>
</protein>
<feature type="domain" description="HicB-like antitoxin of toxin-antitoxin system" evidence="1">
    <location>
        <begin position="3"/>
        <end position="51"/>
    </location>
</feature>
<organism evidence="2">
    <name type="scientific">marine sediment metagenome</name>
    <dbReference type="NCBI Taxonomy" id="412755"/>
    <lineage>
        <taxon>unclassified sequences</taxon>
        <taxon>metagenomes</taxon>
        <taxon>ecological metagenomes</taxon>
    </lineage>
</organism>
<dbReference type="SUPFAM" id="SSF143100">
    <property type="entry name" value="TTHA1013/TTHA0281-like"/>
    <property type="match status" value="1"/>
</dbReference>
<sequence length="77" mass="8254">PEGAYTVVVPALEGCITFGRNLTEALAMAEDAIECHLMSLRKHGKNAPPDVEVVPVQLEGRAEAFVRRIAVKEPAVA</sequence>
<comment type="caution">
    <text evidence="2">The sequence shown here is derived from an EMBL/GenBank/DDBJ whole genome shotgun (WGS) entry which is preliminary data.</text>
</comment>
<dbReference type="Gene3D" id="3.30.160.250">
    <property type="match status" value="1"/>
</dbReference>
<dbReference type="InterPro" id="IPR031807">
    <property type="entry name" value="HicB-like"/>
</dbReference>
<evidence type="ECO:0000259" key="1">
    <source>
        <dbReference type="Pfam" id="PF15919"/>
    </source>
</evidence>
<dbReference type="Pfam" id="PF15919">
    <property type="entry name" value="HicB_lk_antitox"/>
    <property type="match status" value="1"/>
</dbReference>
<feature type="non-terminal residue" evidence="2">
    <location>
        <position position="1"/>
    </location>
</feature>
<dbReference type="InterPro" id="IPR035069">
    <property type="entry name" value="TTHA1013/TTHA0281-like"/>
</dbReference>
<evidence type="ECO:0000313" key="2">
    <source>
        <dbReference type="EMBL" id="GAJ14308.1"/>
    </source>
</evidence>
<reference evidence="2" key="1">
    <citation type="journal article" date="2014" name="Front. Microbiol.">
        <title>High frequency of phylogenetically diverse reductive dehalogenase-homologous genes in deep subseafloor sedimentary metagenomes.</title>
        <authorList>
            <person name="Kawai M."/>
            <person name="Futagami T."/>
            <person name="Toyoda A."/>
            <person name="Takaki Y."/>
            <person name="Nishi S."/>
            <person name="Hori S."/>
            <person name="Arai W."/>
            <person name="Tsubouchi T."/>
            <person name="Morono Y."/>
            <person name="Uchiyama I."/>
            <person name="Ito T."/>
            <person name="Fujiyama A."/>
            <person name="Inagaki F."/>
            <person name="Takami H."/>
        </authorList>
    </citation>
    <scope>NUCLEOTIDE SEQUENCE</scope>
    <source>
        <strain evidence="2">Expedition CK06-06</strain>
    </source>
</reference>
<accession>X1U9U3</accession>
<dbReference type="AlphaFoldDB" id="X1U9U3"/>
<name>X1U9U3_9ZZZZ</name>